<dbReference type="FunFam" id="3.40.640.10:FF:000033">
    <property type="entry name" value="Aspartate aminotransferase"/>
    <property type="match status" value="1"/>
</dbReference>
<dbReference type="InterPro" id="IPR004839">
    <property type="entry name" value="Aminotransferase_I/II_large"/>
</dbReference>
<dbReference type="InterPro" id="IPR050596">
    <property type="entry name" value="AspAT/PAT-like"/>
</dbReference>
<comment type="cofactor">
    <cofactor evidence="1 6">
        <name>pyridoxal 5'-phosphate</name>
        <dbReference type="ChEBI" id="CHEBI:597326"/>
    </cofactor>
</comment>
<accession>G9X1K0</accession>
<keyword evidence="5" id="KW-0663">Pyridoxal phosphate</keyword>
<reference evidence="8 9" key="1">
    <citation type="submission" date="2011-08" db="EMBL/GenBank/DDBJ databases">
        <title>The Genome Sequence of Eubacteriaceae bacterium ACC19a.</title>
        <authorList>
            <consortium name="The Broad Institute Genome Sequencing Platform"/>
            <person name="Earl A."/>
            <person name="Ward D."/>
            <person name="Feldgarden M."/>
            <person name="Gevers D."/>
            <person name="Sizova M."/>
            <person name="Hazen A."/>
            <person name="Epstein S."/>
            <person name="Young S.K."/>
            <person name="Zeng Q."/>
            <person name="Gargeya S."/>
            <person name="Fitzgerald M."/>
            <person name="Haas B."/>
            <person name="Abouelleil A."/>
            <person name="Alvarado L."/>
            <person name="Arachchi H.M."/>
            <person name="Berlin A."/>
            <person name="Brown A."/>
            <person name="Chapman S.B."/>
            <person name="Chen Z."/>
            <person name="Dunbar C."/>
            <person name="Freedman E."/>
            <person name="Gearin G."/>
            <person name="Gellesch M."/>
            <person name="Goldberg J."/>
            <person name="Griggs A."/>
            <person name="Gujja S."/>
            <person name="Heiman D."/>
            <person name="Howarth C."/>
            <person name="Larson L."/>
            <person name="Lui A."/>
            <person name="MacDonald P.J.P."/>
            <person name="Montmayeur A."/>
            <person name="Murphy C."/>
            <person name="Neiman D."/>
            <person name="Pearson M."/>
            <person name="Priest M."/>
            <person name="Roberts A."/>
            <person name="Saif S."/>
            <person name="Shea T."/>
            <person name="Shenoy N."/>
            <person name="Sisk P."/>
            <person name="Stolte C."/>
            <person name="Sykes S."/>
            <person name="Wortman J."/>
            <person name="Nusbaum C."/>
            <person name="Birren B."/>
        </authorList>
    </citation>
    <scope>NUCLEOTIDE SEQUENCE [LARGE SCALE GENOMIC DNA]</scope>
    <source>
        <strain evidence="8 9">ACC19a</strain>
    </source>
</reference>
<proteinExistence type="inferred from homology"/>
<evidence type="ECO:0000256" key="1">
    <source>
        <dbReference type="ARBA" id="ARBA00001933"/>
    </source>
</evidence>
<dbReference type="PROSITE" id="PS00105">
    <property type="entry name" value="AA_TRANSFER_CLASS_1"/>
    <property type="match status" value="1"/>
</dbReference>
<dbReference type="Proteomes" id="UP000006437">
    <property type="component" value="Unassembled WGS sequence"/>
</dbReference>
<evidence type="ECO:0000256" key="6">
    <source>
        <dbReference type="RuleBase" id="RU000481"/>
    </source>
</evidence>
<dbReference type="PATRIC" id="fig|796937.3.peg.1495"/>
<evidence type="ECO:0000256" key="4">
    <source>
        <dbReference type="ARBA" id="ARBA00022679"/>
    </source>
</evidence>
<dbReference type="PANTHER" id="PTHR46383:SF1">
    <property type="entry name" value="ASPARTATE AMINOTRANSFERASE"/>
    <property type="match status" value="1"/>
</dbReference>
<dbReference type="GO" id="GO:0030170">
    <property type="term" value="F:pyridoxal phosphate binding"/>
    <property type="evidence" value="ECO:0007669"/>
    <property type="project" value="InterPro"/>
</dbReference>
<dbReference type="CDD" id="cd00609">
    <property type="entry name" value="AAT_like"/>
    <property type="match status" value="1"/>
</dbReference>
<name>G9X1K0_9FIRM</name>
<feature type="domain" description="Aminotransferase class I/classII large" evidence="7">
    <location>
        <begin position="30"/>
        <end position="384"/>
    </location>
</feature>
<dbReference type="AlphaFoldDB" id="G9X1K0"/>
<keyword evidence="3 6" id="KW-0032">Aminotransferase</keyword>
<dbReference type="EC" id="2.6.1.-" evidence="6"/>
<dbReference type="GO" id="GO:0008483">
    <property type="term" value="F:transaminase activity"/>
    <property type="evidence" value="ECO:0007669"/>
    <property type="project" value="UniProtKB-KW"/>
</dbReference>
<evidence type="ECO:0000256" key="3">
    <source>
        <dbReference type="ARBA" id="ARBA00022576"/>
    </source>
</evidence>
<dbReference type="InterPro" id="IPR015424">
    <property type="entry name" value="PyrdxlP-dep_Trfase"/>
</dbReference>
<dbReference type="Gene3D" id="3.40.640.10">
    <property type="entry name" value="Type I PLP-dependent aspartate aminotransferase-like (Major domain)"/>
    <property type="match status" value="1"/>
</dbReference>
<dbReference type="PANTHER" id="PTHR46383">
    <property type="entry name" value="ASPARTATE AMINOTRANSFERASE"/>
    <property type="match status" value="1"/>
</dbReference>
<dbReference type="HOGENOM" id="CLU_017584_4_3_9"/>
<organism evidence="8 9">
    <name type="scientific">Peptoanaerobacter stomatis</name>
    <dbReference type="NCBI Taxonomy" id="796937"/>
    <lineage>
        <taxon>Bacteria</taxon>
        <taxon>Bacillati</taxon>
        <taxon>Bacillota</taxon>
        <taxon>Clostridia</taxon>
        <taxon>Peptostreptococcales</taxon>
        <taxon>Filifactoraceae</taxon>
        <taxon>Peptoanaerobacter</taxon>
    </lineage>
</organism>
<dbReference type="EMBL" id="AFZE01000037">
    <property type="protein sequence ID" value="EHL13891.1"/>
    <property type="molecule type" value="Genomic_DNA"/>
</dbReference>
<dbReference type="GO" id="GO:0006520">
    <property type="term" value="P:amino acid metabolic process"/>
    <property type="evidence" value="ECO:0007669"/>
    <property type="project" value="InterPro"/>
</dbReference>
<dbReference type="RefSeq" id="WP_009526451.1">
    <property type="nucleotide sequence ID" value="NZ_JH414578.1"/>
</dbReference>
<evidence type="ECO:0000256" key="5">
    <source>
        <dbReference type="ARBA" id="ARBA00022898"/>
    </source>
</evidence>
<evidence type="ECO:0000313" key="8">
    <source>
        <dbReference type="EMBL" id="EHL13891.1"/>
    </source>
</evidence>
<dbReference type="Pfam" id="PF00155">
    <property type="entry name" value="Aminotran_1_2"/>
    <property type="match status" value="1"/>
</dbReference>
<evidence type="ECO:0000256" key="2">
    <source>
        <dbReference type="ARBA" id="ARBA00007441"/>
    </source>
</evidence>
<keyword evidence="4 6" id="KW-0808">Transferase</keyword>
<dbReference type="InterPro" id="IPR015421">
    <property type="entry name" value="PyrdxlP-dep_Trfase_major"/>
</dbReference>
<comment type="caution">
    <text evidence="8">The sequence shown here is derived from an EMBL/GenBank/DDBJ whole genome shotgun (WGS) entry which is preliminary data.</text>
</comment>
<gene>
    <name evidence="8" type="ORF">HMPREF9629_02235</name>
</gene>
<evidence type="ECO:0000259" key="7">
    <source>
        <dbReference type="Pfam" id="PF00155"/>
    </source>
</evidence>
<dbReference type="BioCyc" id="EBAC796937-HMP:GMGH-2265-MONOMER"/>
<dbReference type="InterPro" id="IPR004838">
    <property type="entry name" value="NHTrfase_class1_PyrdxlP-BS"/>
</dbReference>
<comment type="similarity">
    <text evidence="2 6">Belongs to the class-I pyridoxal-phosphate-dependent aminotransferase family.</text>
</comment>
<sequence>MISEKAKNISPSITLEIGGKVKTMIANGEKITNLTLGEPDFFTPSKAKLAGIKAITDNLTKYDLSSGNLELRKAICEKLESENNIKYTPDQIVASNGAKHAITNAAFAVINLGDEVIIPVPCWVSYPEIVKLAGGVPVLVPTKKENSFKMTVEDVQKYVTEKTKMVILTNPNNPTGAVFTKDELLSICEYFTKKGIIIMSDEIYESITFDFDFVSVASLSKEIYDNTIIINGFSKCASMTGWRLGYSACSVEIAKSIASIQSHMTAHPSTISQQVGIVALRECQDDVLTMKNTYKQRRDYIVDFFKNWGNLKIIYPQGAFYAFIDISSLKDKLNSDKLSLKFCNDILDKEKLALVPGAGFFEDDFVRLSYAASMEEIKDGLEKIKHYVENL</sequence>
<evidence type="ECO:0000313" key="9">
    <source>
        <dbReference type="Proteomes" id="UP000006437"/>
    </source>
</evidence>
<dbReference type="Gene3D" id="3.90.1150.10">
    <property type="entry name" value="Aspartate Aminotransferase, domain 1"/>
    <property type="match status" value="1"/>
</dbReference>
<dbReference type="SUPFAM" id="SSF53383">
    <property type="entry name" value="PLP-dependent transferases"/>
    <property type="match status" value="1"/>
</dbReference>
<dbReference type="InterPro" id="IPR015422">
    <property type="entry name" value="PyrdxlP-dep_Trfase_small"/>
</dbReference>
<protein>
    <recommendedName>
        <fullName evidence="6">Aminotransferase</fullName>
        <ecNumber evidence="6">2.6.1.-</ecNumber>
    </recommendedName>
</protein>